<feature type="region of interest" description="Disordered" evidence="7">
    <location>
        <begin position="351"/>
        <end position="380"/>
    </location>
</feature>
<dbReference type="Proteomes" id="UP000054558">
    <property type="component" value="Unassembled WGS sequence"/>
</dbReference>
<dbReference type="InterPro" id="IPR001471">
    <property type="entry name" value="AP2/ERF_dom"/>
</dbReference>
<dbReference type="OrthoDB" id="207175at2759"/>
<feature type="compositionally biased region" description="Polar residues" evidence="7">
    <location>
        <begin position="357"/>
        <end position="366"/>
    </location>
</feature>
<keyword evidence="10" id="KW-1185">Reference proteome</keyword>
<keyword evidence="4" id="KW-0238">DNA-binding</keyword>
<keyword evidence="6" id="KW-0539">Nucleus</keyword>
<evidence type="ECO:0000313" key="10">
    <source>
        <dbReference type="Proteomes" id="UP000054558"/>
    </source>
</evidence>
<dbReference type="InterPro" id="IPR036955">
    <property type="entry name" value="AP2/ERF_dom_sf"/>
</dbReference>
<dbReference type="STRING" id="105231.A0A1Y1IPL6"/>
<dbReference type="PANTHER" id="PTHR32467">
    <property type="entry name" value="AP2-LIKE ETHYLENE-RESPONSIVE TRANSCRIPTION FACTOR"/>
    <property type="match status" value="1"/>
</dbReference>
<keyword evidence="3" id="KW-0805">Transcription regulation</keyword>
<dbReference type="FunFam" id="3.30.730.10:FF:000002">
    <property type="entry name" value="AP2-like ethylene-responsive transcription factor"/>
    <property type="match status" value="1"/>
</dbReference>
<feature type="region of interest" description="Disordered" evidence="7">
    <location>
        <begin position="285"/>
        <end position="315"/>
    </location>
</feature>
<evidence type="ECO:0000259" key="8">
    <source>
        <dbReference type="PROSITE" id="PS51032"/>
    </source>
</evidence>
<feature type="region of interest" description="Disordered" evidence="7">
    <location>
        <begin position="80"/>
        <end position="103"/>
    </location>
</feature>
<feature type="compositionally biased region" description="Polar residues" evidence="7">
    <location>
        <begin position="157"/>
        <end position="169"/>
    </location>
</feature>
<accession>A0A1Y1IPL6</accession>
<dbReference type="GO" id="GO:0003677">
    <property type="term" value="F:DNA binding"/>
    <property type="evidence" value="ECO:0007669"/>
    <property type="project" value="UniProtKB-KW"/>
</dbReference>
<gene>
    <name evidence="9" type="ORF">KFL_006570020</name>
</gene>
<proteinExistence type="predicted"/>
<keyword evidence="5" id="KW-0804">Transcription</keyword>
<feature type="compositionally biased region" description="Basic and acidic residues" evidence="7">
    <location>
        <begin position="967"/>
        <end position="976"/>
    </location>
</feature>
<dbReference type="GO" id="GO:0005634">
    <property type="term" value="C:nucleus"/>
    <property type="evidence" value="ECO:0007669"/>
    <property type="project" value="UniProtKB-SubCell"/>
</dbReference>
<evidence type="ECO:0000256" key="6">
    <source>
        <dbReference type="ARBA" id="ARBA00023242"/>
    </source>
</evidence>
<feature type="compositionally biased region" description="Pro residues" evidence="7">
    <location>
        <begin position="846"/>
        <end position="857"/>
    </location>
</feature>
<feature type="region of interest" description="Disordered" evidence="7">
    <location>
        <begin position="504"/>
        <end position="551"/>
    </location>
</feature>
<feature type="region of interest" description="Disordered" evidence="7">
    <location>
        <begin position="961"/>
        <end position="980"/>
    </location>
</feature>
<evidence type="ECO:0000256" key="2">
    <source>
        <dbReference type="ARBA" id="ARBA00022737"/>
    </source>
</evidence>
<protein>
    <submittedName>
        <fullName evidence="9">AP2 domain containing protein</fullName>
    </submittedName>
</protein>
<dbReference type="PANTHER" id="PTHR32467:SF90">
    <property type="entry name" value="AP2-LIKE ETHYLENE-RESPONSIVE TRANSCRIPTION FACTOR AIL1"/>
    <property type="match status" value="1"/>
</dbReference>
<dbReference type="Gene3D" id="3.30.730.10">
    <property type="entry name" value="AP2/ERF domain"/>
    <property type="match status" value="2"/>
</dbReference>
<evidence type="ECO:0000256" key="3">
    <source>
        <dbReference type="ARBA" id="ARBA00023015"/>
    </source>
</evidence>
<organism evidence="9 10">
    <name type="scientific">Klebsormidium nitens</name>
    <name type="common">Green alga</name>
    <name type="synonym">Ulothrix nitens</name>
    <dbReference type="NCBI Taxonomy" id="105231"/>
    <lineage>
        <taxon>Eukaryota</taxon>
        <taxon>Viridiplantae</taxon>
        <taxon>Streptophyta</taxon>
        <taxon>Klebsormidiophyceae</taxon>
        <taxon>Klebsormidiales</taxon>
        <taxon>Klebsormidiaceae</taxon>
        <taxon>Klebsormidium</taxon>
    </lineage>
</organism>
<feature type="region of interest" description="Disordered" evidence="7">
    <location>
        <begin position="246"/>
        <end position="265"/>
    </location>
</feature>
<feature type="region of interest" description="Disordered" evidence="7">
    <location>
        <begin position="140"/>
        <end position="172"/>
    </location>
</feature>
<feature type="domain" description="AP2/ERF" evidence="8">
    <location>
        <begin position="616"/>
        <end position="682"/>
    </location>
</feature>
<dbReference type="EMBL" id="DF237606">
    <property type="protein sequence ID" value="GAQ90567.1"/>
    <property type="molecule type" value="Genomic_DNA"/>
</dbReference>
<name>A0A1Y1IPL6_KLENI</name>
<evidence type="ECO:0000313" key="9">
    <source>
        <dbReference type="EMBL" id="GAQ90567.1"/>
    </source>
</evidence>
<reference evidence="9 10" key="1">
    <citation type="journal article" date="2014" name="Nat. Commun.">
        <title>Klebsormidium flaccidum genome reveals primary factors for plant terrestrial adaptation.</title>
        <authorList>
            <person name="Hori K."/>
            <person name="Maruyama F."/>
            <person name="Fujisawa T."/>
            <person name="Togashi T."/>
            <person name="Yamamoto N."/>
            <person name="Seo M."/>
            <person name="Sato S."/>
            <person name="Yamada T."/>
            <person name="Mori H."/>
            <person name="Tajima N."/>
            <person name="Moriyama T."/>
            <person name="Ikeuchi M."/>
            <person name="Watanabe M."/>
            <person name="Wada H."/>
            <person name="Kobayashi K."/>
            <person name="Saito M."/>
            <person name="Masuda T."/>
            <person name="Sasaki-Sekimoto Y."/>
            <person name="Mashiguchi K."/>
            <person name="Awai K."/>
            <person name="Shimojima M."/>
            <person name="Masuda S."/>
            <person name="Iwai M."/>
            <person name="Nobusawa T."/>
            <person name="Narise T."/>
            <person name="Kondo S."/>
            <person name="Saito H."/>
            <person name="Sato R."/>
            <person name="Murakawa M."/>
            <person name="Ihara Y."/>
            <person name="Oshima-Yamada Y."/>
            <person name="Ohtaka K."/>
            <person name="Satoh M."/>
            <person name="Sonobe K."/>
            <person name="Ishii M."/>
            <person name="Ohtani R."/>
            <person name="Kanamori-Sato M."/>
            <person name="Honoki R."/>
            <person name="Miyazaki D."/>
            <person name="Mochizuki H."/>
            <person name="Umetsu J."/>
            <person name="Higashi K."/>
            <person name="Shibata D."/>
            <person name="Kamiya Y."/>
            <person name="Sato N."/>
            <person name="Nakamura Y."/>
            <person name="Tabata S."/>
            <person name="Ida S."/>
            <person name="Kurokawa K."/>
            <person name="Ohta H."/>
        </authorList>
    </citation>
    <scope>NUCLEOTIDE SEQUENCE [LARGE SCALE GENOMIC DNA]</scope>
    <source>
        <strain evidence="9 10">NIES-2285</strain>
    </source>
</reference>
<dbReference type="SMART" id="SM00380">
    <property type="entry name" value="AP2"/>
    <property type="match status" value="2"/>
</dbReference>
<evidence type="ECO:0000256" key="1">
    <source>
        <dbReference type="ARBA" id="ARBA00004123"/>
    </source>
</evidence>
<feature type="domain" description="AP2/ERF" evidence="8">
    <location>
        <begin position="718"/>
        <end position="776"/>
    </location>
</feature>
<dbReference type="SUPFAM" id="SSF54171">
    <property type="entry name" value="DNA-binding domain"/>
    <property type="match status" value="2"/>
</dbReference>
<feature type="compositionally biased region" description="Basic residues" evidence="7">
    <location>
        <begin position="591"/>
        <end position="600"/>
    </location>
</feature>
<dbReference type="GO" id="GO:0003700">
    <property type="term" value="F:DNA-binding transcription factor activity"/>
    <property type="evidence" value="ECO:0007669"/>
    <property type="project" value="InterPro"/>
</dbReference>
<dbReference type="CDD" id="cd00018">
    <property type="entry name" value="AP2"/>
    <property type="match status" value="2"/>
</dbReference>
<sequence>MRPEDHNPLVNTHLKRAEERCLKASHSSVVCPPQSGGSRMDADLFLLLDSSAQDSFEFLNATKELIPKGQAISALEESALSGPARSSISVEVQGQEPERLTRRAQDHSQAANLEASVSLLCHEGNTEILYSNPVTISRRESIDESSGEGMEAAQGGSPASQEMKQNSTAEGEPGACTILQAETINESRTENLTTTLETTGTPEDGQAVRASARGEHLTPLSEAFRTVDTGRPNGLLCVAKRTQLPTLLDNSPPQQPASEDGQAPKRLGFAEKKFGRDFESFIGEERATGTLGENPDLRAGSLDQAEDRGPVERSLGGVRGFKKGLRTAFLSRDRARDADGFFSARRLPRAARAGDPVSTQAGVQSDQRSEALPGQPLSNGLKKFDGVFPEGSPAEAPGPFDRELLTSLGIGKDSLERAAGSSPTAVLSPRALVAQPPDSLSLAHLSPPLQAYQGNTNFPNHYHSPSNVPAFAHSPSALDFLNSMQLPPFEPSRAPPSLSQFLQRPEVTRSEDSFGAEPAEEAAPGISGFKSMLRKKQQVRPGKSTEPNALPVILEGKPVELNRRVSASPKSPMDLVESDDPVGGAEDVNGRRKQPGRGVKRPAANSPSAVGKRSSQYRGVTKHCSTGRYEAHLWDNSSRKEGINKKGRQVYLGGYEKETDAARAYDLAALKYWGVGTNYNFPLKDYEQDLKEMEDVSRQEFVATLRRKSSGFSRGASKYRGVTRHHQHGRWEARIGRVLGNKYLYLGTYPTQEEAAQAYDIAAVKYRGVHAVTNFDLSRYLEFMRPGGSQTLPAPPSADSEGGTGAEEGSDLTYGSPRKRKRAGSERPAARSFEPRVLSTQIVMPSPAPRFPEPASPTEPASPYQVDPRIDPRYAPLSVDDQQALSDQFYFGGEFSPTLDQPFSPLNTTHAVHLPNPLQYCQLVPYPNLSLNFPQALSQLFPVYPGLGQYPQTLPGAYAPGLQVGSDNREGAEDAVHASNGLVPPGYSAWDAAQ</sequence>
<feature type="compositionally biased region" description="Polar residues" evidence="7">
    <location>
        <begin position="605"/>
        <end position="618"/>
    </location>
</feature>
<comment type="subcellular location">
    <subcellularLocation>
        <location evidence="1">Nucleus</location>
    </subcellularLocation>
</comment>
<dbReference type="PROSITE" id="PS51032">
    <property type="entry name" value="AP2_ERF"/>
    <property type="match status" value="2"/>
</dbReference>
<feature type="region of interest" description="Disordered" evidence="7">
    <location>
        <begin position="184"/>
        <end position="215"/>
    </location>
</feature>
<dbReference type="AlphaFoldDB" id="A0A1Y1IPL6"/>
<evidence type="ECO:0000256" key="5">
    <source>
        <dbReference type="ARBA" id="ARBA00023163"/>
    </source>
</evidence>
<feature type="region of interest" description="Disordered" evidence="7">
    <location>
        <begin position="787"/>
        <end position="872"/>
    </location>
</feature>
<feature type="region of interest" description="Disordered" evidence="7">
    <location>
        <begin position="563"/>
        <end position="620"/>
    </location>
</feature>
<evidence type="ECO:0000256" key="7">
    <source>
        <dbReference type="SAM" id="MobiDB-lite"/>
    </source>
</evidence>
<feature type="compositionally biased region" description="Low complexity" evidence="7">
    <location>
        <begin position="190"/>
        <end position="201"/>
    </location>
</feature>
<dbReference type="InterPro" id="IPR016177">
    <property type="entry name" value="DNA-bd_dom_sf"/>
</dbReference>
<keyword evidence="2" id="KW-0677">Repeat</keyword>
<dbReference type="Pfam" id="PF00847">
    <property type="entry name" value="AP2"/>
    <property type="match status" value="2"/>
</dbReference>
<evidence type="ECO:0000256" key="4">
    <source>
        <dbReference type="ARBA" id="ARBA00023125"/>
    </source>
</evidence>